<evidence type="ECO:0000313" key="7">
    <source>
        <dbReference type="EMBL" id="KAK4786178.1"/>
    </source>
</evidence>
<keyword evidence="3" id="KW-0238">DNA-binding</keyword>
<gene>
    <name evidence="7" type="ORF">SAY86_002867</name>
</gene>
<keyword evidence="5" id="KW-0539">Nucleus</keyword>
<dbReference type="InterPro" id="IPR036576">
    <property type="entry name" value="WRKY_dom_sf"/>
</dbReference>
<evidence type="ECO:0000256" key="1">
    <source>
        <dbReference type="ARBA" id="ARBA00004123"/>
    </source>
</evidence>
<dbReference type="EMBL" id="JAXQNO010000013">
    <property type="protein sequence ID" value="KAK4786178.1"/>
    <property type="molecule type" value="Genomic_DNA"/>
</dbReference>
<dbReference type="Gene3D" id="2.20.25.80">
    <property type="entry name" value="WRKY domain"/>
    <property type="match status" value="1"/>
</dbReference>
<dbReference type="Pfam" id="PF03106">
    <property type="entry name" value="WRKY"/>
    <property type="match status" value="1"/>
</dbReference>
<evidence type="ECO:0000313" key="8">
    <source>
        <dbReference type="Proteomes" id="UP001346149"/>
    </source>
</evidence>
<proteinExistence type="predicted"/>
<dbReference type="GO" id="GO:0003700">
    <property type="term" value="F:DNA-binding transcription factor activity"/>
    <property type="evidence" value="ECO:0007669"/>
    <property type="project" value="InterPro"/>
</dbReference>
<reference evidence="7 8" key="1">
    <citation type="journal article" date="2023" name="Hortic Res">
        <title>Pangenome of water caltrop reveals structural variations and asymmetric subgenome divergence after allopolyploidization.</title>
        <authorList>
            <person name="Zhang X."/>
            <person name="Chen Y."/>
            <person name="Wang L."/>
            <person name="Yuan Y."/>
            <person name="Fang M."/>
            <person name="Shi L."/>
            <person name="Lu R."/>
            <person name="Comes H.P."/>
            <person name="Ma Y."/>
            <person name="Chen Y."/>
            <person name="Huang G."/>
            <person name="Zhou Y."/>
            <person name="Zheng Z."/>
            <person name="Qiu Y."/>
        </authorList>
    </citation>
    <scope>NUCLEOTIDE SEQUENCE [LARGE SCALE GENOMIC DNA]</scope>
    <source>
        <strain evidence="7">F231</strain>
    </source>
</reference>
<dbReference type="SMART" id="SM00774">
    <property type="entry name" value="WRKY"/>
    <property type="match status" value="1"/>
</dbReference>
<dbReference type="GO" id="GO:0005634">
    <property type="term" value="C:nucleus"/>
    <property type="evidence" value="ECO:0007669"/>
    <property type="project" value="UniProtKB-SubCell"/>
</dbReference>
<dbReference type="PROSITE" id="PS50811">
    <property type="entry name" value="WRKY"/>
    <property type="match status" value="1"/>
</dbReference>
<feature type="domain" description="WRKY" evidence="6">
    <location>
        <begin position="121"/>
        <end position="189"/>
    </location>
</feature>
<dbReference type="AlphaFoldDB" id="A0AAN7LE04"/>
<evidence type="ECO:0000256" key="3">
    <source>
        <dbReference type="ARBA" id="ARBA00023125"/>
    </source>
</evidence>
<organism evidence="7 8">
    <name type="scientific">Trapa natans</name>
    <name type="common">Water chestnut</name>
    <dbReference type="NCBI Taxonomy" id="22666"/>
    <lineage>
        <taxon>Eukaryota</taxon>
        <taxon>Viridiplantae</taxon>
        <taxon>Streptophyta</taxon>
        <taxon>Embryophyta</taxon>
        <taxon>Tracheophyta</taxon>
        <taxon>Spermatophyta</taxon>
        <taxon>Magnoliopsida</taxon>
        <taxon>eudicotyledons</taxon>
        <taxon>Gunneridae</taxon>
        <taxon>Pentapetalae</taxon>
        <taxon>rosids</taxon>
        <taxon>malvids</taxon>
        <taxon>Myrtales</taxon>
        <taxon>Lythraceae</taxon>
        <taxon>Trapa</taxon>
    </lineage>
</organism>
<dbReference type="Proteomes" id="UP001346149">
    <property type="component" value="Unassembled WGS sequence"/>
</dbReference>
<comment type="caution">
    <text evidence="7">The sequence shown here is derived from an EMBL/GenBank/DDBJ whole genome shotgun (WGS) entry which is preliminary data.</text>
</comment>
<accession>A0AAN7LE04</accession>
<dbReference type="PANTHER" id="PTHR31282">
    <property type="entry name" value="WRKY TRANSCRIPTION FACTOR 21-RELATED"/>
    <property type="match status" value="1"/>
</dbReference>
<comment type="subcellular location">
    <subcellularLocation>
        <location evidence="1">Nucleus</location>
    </subcellularLocation>
</comment>
<evidence type="ECO:0000259" key="6">
    <source>
        <dbReference type="PROSITE" id="PS50811"/>
    </source>
</evidence>
<dbReference type="GO" id="GO:0043565">
    <property type="term" value="F:sequence-specific DNA binding"/>
    <property type="evidence" value="ECO:0007669"/>
    <property type="project" value="InterPro"/>
</dbReference>
<name>A0AAN7LE04_TRANT</name>
<keyword evidence="4" id="KW-0804">Transcription</keyword>
<protein>
    <recommendedName>
        <fullName evidence="6">WRKY domain-containing protein</fullName>
    </recommendedName>
</protein>
<dbReference type="InterPro" id="IPR003657">
    <property type="entry name" value="WRKY_dom"/>
</dbReference>
<dbReference type="SUPFAM" id="SSF118290">
    <property type="entry name" value="WRKY DNA-binding domain"/>
    <property type="match status" value="1"/>
</dbReference>
<keyword evidence="8" id="KW-1185">Reference proteome</keyword>
<keyword evidence="2" id="KW-0805">Transcription regulation</keyword>
<sequence length="284" mass="32447">MVSARIFPKINKRKMVRELAQGHESAQRIQALLQKPIGENGPELAGQLVEKVLRSFELGLALLEPSPHQTEENVHKSSFEKHQISGFSSEDSGNRSNNRFVRRDRRGCYKRRKSLEATLVTVSPTMEDGQAWRKYGQKSILNSKFPRSYFRCTHKYEHGCKATKQVQMMEDDPVEYHITYIGIHTCNTHSMMMTANPPHNGDHAKEEVKEKVAEVKESDDSTATIDNLSSLCSSLLEKPAFGLQDGRFEQSEDTVSMMYMLGMEDDEALGRRFCDFHLDESHDF</sequence>
<dbReference type="InterPro" id="IPR044810">
    <property type="entry name" value="WRKY_plant"/>
</dbReference>
<evidence type="ECO:0000256" key="2">
    <source>
        <dbReference type="ARBA" id="ARBA00023015"/>
    </source>
</evidence>
<evidence type="ECO:0000256" key="5">
    <source>
        <dbReference type="ARBA" id="ARBA00023242"/>
    </source>
</evidence>
<evidence type="ECO:0000256" key="4">
    <source>
        <dbReference type="ARBA" id="ARBA00023163"/>
    </source>
</evidence>